<keyword evidence="16" id="KW-1185">Reference proteome</keyword>
<dbReference type="InterPro" id="IPR001739">
    <property type="entry name" value="Methyl_CpG_DNA-bd"/>
</dbReference>
<feature type="compositionally biased region" description="Basic and acidic residues" evidence="13">
    <location>
        <begin position="156"/>
        <end position="167"/>
    </location>
</feature>
<keyword evidence="7" id="KW-0539">Nucleus</keyword>
<keyword evidence="4" id="KW-0378">Hydrolase</keyword>
<dbReference type="GO" id="GO:0006281">
    <property type="term" value="P:DNA repair"/>
    <property type="evidence" value="ECO:0007669"/>
    <property type="project" value="UniProtKB-KW"/>
</dbReference>
<dbReference type="GO" id="GO:0008263">
    <property type="term" value="F:pyrimidine-specific mismatch base pair DNA N-glycosylase activity"/>
    <property type="evidence" value="ECO:0007669"/>
    <property type="project" value="InterPro"/>
</dbReference>
<keyword evidence="2" id="KW-0597">Phosphoprotein</keyword>
<comment type="function">
    <text evidence="8">Mismatch-specific DNA N-glycosylase involved in DNA repair. Has thymine glycosylase activity and is specific for G:T mismatches within methylated and unmethylated CpG sites. Can also remove uracil or 5-fluorouracil in G:U mismatches. Has no lyase activity. Was first identified as methyl-CpG-binding protein.</text>
</comment>
<feature type="compositionally biased region" description="Polar residues" evidence="13">
    <location>
        <begin position="264"/>
        <end position="279"/>
    </location>
</feature>
<evidence type="ECO:0000259" key="14">
    <source>
        <dbReference type="PROSITE" id="PS50982"/>
    </source>
</evidence>
<dbReference type="Gene3D" id="3.30.890.10">
    <property type="entry name" value="Methyl-cpg-binding Protein 2, Chain A"/>
    <property type="match status" value="1"/>
</dbReference>
<dbReference type="CDD" id="cd01396">
    <property type="entry name" value="MeCP2_MBD"/>
    <property type="match status" value="1"/>
</dbReference>
<evidence type="ECO:0000256" key="5">
    <source>
        <dbReference type="ARBA" id="ARBA00023125"/>
    </source>
</evidence>
<evidence type="ECO:0000256" key="3">
    <source>
        <dbReference type="ARBA" id="ARBA00022763"/>
    </source>
</evidence>
<dbReference type="InterPro" id="IPR011257">
    <property type="entry name" value="DNA_glycosylase"/>
</dbReference>
<evidence type="ECO:0000256" key="11">
    <source>
        <dbReference type="ARBA" id="ARBA00076709"/>
    </source>
</evidence>
<evidence type="ECO:0000256" key="13">
    <source>
        <dbReference type="SAM" id="MobiDB-lite"/>
    </source>
</evidence>
<dbReference type="InterPro" id="IPR017352">
    <property type="entry name" value="MBD4"/>
</dbReference>
<evidence type="ECO:0000256" key="6">
    <source>
        <dbReference type="ARBA" id="ARBA00023204"/>
    </source>
</evidence>
<dbReference type="Pfam" id="PF01429">
    <property type="entry name" value="MBD"/>
    <property type="match status" value="1"/>
</dbReference>
<evidence type="ECO:0000256" key="4">
    <source>
        <dbReference type="ARBA" id="ARBA00022801"/>
    </source>
</evidence>
<feature type="region of interest" description="Disordered" evidence="13">
    <location>
        <begin position="147"/>
        <end position="178"/>
    </location>
</feature>
<comment type="subunit">
    <text evidence="9">Interacts with MLH1.</text>
</comment>
<name>A0AAV1HJT0_XYRNO</name>
<dbReference type="InterPro" id="IPR016177">
    <property type="entry name" value="DNA-bd_dom_sf"/>
</dbReference>
<dbReference type="EMBL" id="OY660885">
    <property type="protein sequence ID" value="CAJ1084923.1"/>
    <property type="molecule type" value="Genomic_DNA"/>
</dbReference>
<evidence type="ECO:0000256" key="7">
    <source>
        <dbReference type="ARBA" id="ARBA00023242"/>
    </source>
</evidence>
<feature type="compositionally biased region" description="Basic and acidic residues" evidence="13">
    <location>
        <begin position="337"/>
        <end position="349"/>
    </location>
</feature>
<dbReference type="AlphaFoldDB" id="A0AAV1HJT0"/>
<evidence type="ECO:0000313" key="16">
    <source>
        <dbReference type="Proteomes" id="UP001178508"/>
    </source>
</evidence>
<keyword evidence="5" id="KW-0238">DNA-binding</keyword>
<feature type="domain" description="MBD" evidence="14">
    <location>
        <begin position="67"/>
        <end position="139"/>
    </location>
</feature>
<dbReference type="SMART" id="SM00391">
    <property type="entry name" value="MBD"/>
    <property type="match status" value="1"/>
</dbReference>
<evidence type="ECO:0000256" key="10">
    <source>
        <dbReference type="ARBA" id="ARBA00069821"/>
    </source>
</evidence>
<dbReference type="InterPro" id="IPR045138">
    <property type="entry name" value="MeCP2/MBD4"/>
</dbReference>
<feature type="region of interest" description="Disordered" evidence="13">
    <location>
        <begin position="245"/>
        <end position="371"/>
    </location>
</feature>
<evidence type="ECO:0000313" key="15">
    <source>
        <dbReference type="EMBL" id="CAJ1084923.1"/>
    </source>
</evidence>
<evidence type="ECO:0000256" key="12">
    <source>
        <dbReference type="ARBA" id="ARBA00083330"/>
    </source>
</evidence>
<dbReference type="PANTHER" id="PTHR15074">
    <property type="entry name" value="METHYL-CPG-BINDING PROTEIN"/>
    <property type="match status" value="1"/>
</dbReference>
<feature type="compositionally biased region" description="Basic and acidic residues" evidence="13">
    <location>
        <begin position="293"/>
        <end position="305"/>
    </location>
</feature>
<dbReference type="PROSITE" id="PS50982">
    <property type="entry name" value="MBD"/>
    <property type="match status" value="1"/>
</dbReference>
<dbReference type="FunFam" id="1.10.340.30:FF:000051">
    <property type="entry name" value="Methyl-CpG-binding domain protein 4"/>
    <property type="match status" value="1"/>
</dbReference>
<dbReference type="GO" id="GO:0003677">
    <property type="term" value="F:DNA binding"/>
    <property type="evidence" value="ECO:0007669"/>
    <property type="project" value="UniProtKB-KW"/>
</dbReference>
<evidence type="ECO:0000256" key="9">
    <source>
        <dbReference type="ARBA" id="ARBA00062707"/>
    </source>
</evidence>
<gene>
    <name evidence="15" type="ORF">XNOV1_A026165</name>
</gene>
<dbReference type="GO" id="GO:0005634">
    <property type="term" value="C:nucleus"/>
    <property type="evidence" value="ECO:0007669"/>
    <property type="project" value="UniProtKB-SubCell"/>
</dbReference>
<dbReference type="Gene3D" id="1.10.340.30">
    <property type="entry name" value="Hypothetical protein, domain 2"/>
    <property type="match status" value="1"/>
</dbReference>
<dbReference type="PIRSF" id="PIRSF038005">
    <property type="entry name" value="Methyl_CpG_bd_MBD4"/>
    <property type="match status" value="1"/>
</dbReference>
<dbReference type="PANTHER" id="PTHR15074:SF7">
    <property type="entry name" value="METHYL-CPG-BINDING DOMAIN PROTEIN 4"/>
    <property type="match status" value="1"/>
</dbReference>
<protein>
    <recommendedName>
        <fullName evidence="10">Methyl-CpG-binding domain protein 4</fullName>
    </recommendedName>
    <alternativeName>
        <fullName evidence="11">Methyl-CpG-binding protein MBD4</fullName>
    </alternativeName>
    <alternativeName>
        <fullName evidence="12">Mismatch-specific DNA N-glycosylase</fullName>
    </alternativeName>
</protein>
<dbReference type="SUPFAM" id="SSF54171">
    <property type="entry name" value="DNA-binding domain"/>
    <property type="match status" value="1"/>
</dbReference>
<dbReference type="SUPFAM" id="SSF48150">
    <property type="entry name" value="DNA-glycosylase"/>
    <property type="match status" value="1"/>
</dbReference>
<sequence length="515" mass="58623">MAADNGVKLKQLDTDPKIISLYDDSSAFAPTSVSAGLKSNTFSDLHPSTCDIQLETDGDINNQSCKGMDDSCHISTMPPGWIREVKQRKGGKTAGRLDVYITSPQGLKFRSKASLHAFLLKNGECNIDMNVFEFSAMKDKDVIMSQVDQKRRKAKHAGENQETKQEDQPPSDSETAPPFIRHTEEDKVQSIKDNNDSSLIKQLTQHIDTTTDIVGSAVNSNTEEDLRPHSSLLKAGLLRKKLLRLSSPSNQQNTSITHKDNQRDSQPSVPTLTVEPTTESENKGDDEQGEEEIQIHSEGDNKPNPEPEGDADSQQDVREEVLLPDISGERCAPVRESQNKSKSSDDKRKTSPYFSRNPLRDGLSPPRRKVFKKWTPPRSPFNLVQETLFHDPWKLLVATIFLNKTSGKMAIPVLWQFFERYPSAEVARTADWKPMSEMMKPLGLYELRAKILIRFSDEYLTKQWRYPIELHGIGKYGNDSYRIFCVEEWRQVTPEDHKLNKYHSWLWENHEKLKI</sequence>
<proteinExistence type="predicted"/>
<evidence type="ECO:0000256" key="1">
    <source>
        <dbReference type="ARBA" id="ARBA00004123"/>
    </source>
</evidence>
<reference evidence="15" key="1">
    <citation type="submission" date="2023-08" db="EMBL/GenBank/DDBJ databases">
        <authorList>
            <person name="Alioto T."/>
            <person name="Alioto T."/>
            <person name="Gomez Garrido J."/>
        </authorList>
    </citation>
    <scope>NUCLEOTIDE SEQUENCE</scope>
</reference>
<accession>A0AAV1HJT0</accession>
<dbReference type="Proteomes" id="UP001178508">
    <property type="component" value="Chromosome 22"/>
</dbReference>
<evidence type="ECO:0000256" key="2">
    <source>
        <dbReference type="ARBA" id="ARBA00022553"/>
    </source>
</evidence>
<evidence type="ECO:0000256" key="8">
    <source>
        <dbReference type="ARBA" id="ARBA00055831"/>
    </source>
</evidence>
<keyword evidence="3" id="KW-0227">DNA damage</keyword>
<keyword evidence="6" id="KW-0234">DNA repair</keyword>
<comment type="subcellular location">
    <subcellularLocation>
        <location evidence="1">Nucleus</location>
    </subcellularLocation>
</comment>
<organism evidence="15 16">
    <name type="scientific">Xyrichtys novacula</name>
    <name type="common">Pearly razorfish</name>
    <name type="synonym">Hemipteronotus novacula</name>
    <dbReference type="NCBI Taxonomy" id="13765"/>
    <lineage>
        <taxon>Eukaryota</taxon>
        <taxon>Metazoa</taxon>
        <taxon>Chordata</taxon>
        <taxon>Craniata</taxon>
        <taxon>Vertebrata</taxon>
        <taxon>Euteleostomi</taxon>
        <taxon>Actinopterygii</taxon>
        <taxon>Neopterygii</taxon>
        <taxon>Teleostei</taxon>
        <taxon>Neoteleostei</taxon>
        <taxon>Acanthomorphata</taxon>
        <taxon>Eupercaria</taxon>
        <taxon>Labriformes</taxon>
        <taxon>Labridae</taxon>
        <taxon>Xyrichtys</taxon>
    </lineage>
</organism>